<feature type="domain" description="Helix-turn-helix" evidence="2">
    <location>
        <begin position="123"/>
        <end position="174"/>
    </location>
</feature>
<dbReference type="Pfam" id="PF12728">
    <property type="entry name" value="HTH_17"/>
    <property type="match status" value="1"/>
</dbReference>
<dbReference type="Proteomes" id="UP000574369">
    <property type="component" value="Unassembled WGS sequence"/>
</dbReference>
<name>A0ABR6GPU3_9BURK</name>
<dbReference type="RefSeq" id="WP_088448734.1">
    <property type="nucleotide sequence ID" value="NZ_JACHXO010000001.1"/>
</dbReference>
<feature type="region of interest" description="Disordered" evidence="1">
    <location>
        <begin position="206"/>
        <end position="225"/>
    </location>
</feature>
<reference evidence="3 4" key="1">
    <citation type="submission" date="2020-08" db="EMBL/GenBank/DDBJ databases">
        <title>Genomic Encyclopedia of Type Strains, Phase III (KMG-III): the genomes of soil and plant-associated and newly described type strains.</title>
        <authorList>
            <person name="Whitman W."/>
        </authorList>
    </citation>
    <scope>NUCLEOTIDE SEQUENCE [LARGE SCALE GENOMIC DNA]</scope>
    <source>
        <strain evidence="3 4">CECT 7247</strain>
    </source>
</reference>
<dbReference type="NCBIfam" id="TIGR01764">
    <property type="entry name" value="excise"/>
    <property type="match status" value="1"/>
</dbReference>
<comment type="caution">
    <text evidence="3">The sequence shown here is derived from an EMBL/GenBank/DDBJ whole genome shotgun (WGS) entry which is preliminary data.</text>
</comment>
<gene>
    <name evidence="3" type="ORF">FHS28_001072</name>
</gene>
<sequence length="225" mass="24033">MPRAQIKTVSAAPADRYPSLSRDPVDSLAEQVGRFVAAEVEQFRLPPLKGGNARSTRAEAAGDMQRLEADIARLISKAIHSSLCSQTAEGKAMRMGLIAKLAKAELGSVASAAPPQPPATDALLTTAQAAERLEVSRPYISMLCDQGKLGDVVMTEGGHRRIRSSAVHSYLAARTQQHEGSPSPREAAEAAGLYEFPDGHFKNVVRDTSAPILAPRAKTSRKTRP</sequence>
<feature type="region of interest" description="Disordered" evidence="1">
    <location>
        <begin position="1"/>
        <end position="22"/>
    </location>
</feature>
<feature type="region of interest" description="Disordered" evidence="1">
    <location>
        <begin position="167"/>
        <end position="192"/>
    </location>
</feature>
<proteinExistence type="predicted"/>
<keyword evidence="4" id="KW-1185">Reference proteome</keyword>
<evidence type="ECO:0000313" key="3">
    <source>
        <dbReference type="EMBL" id="MBB3193707.1"/>
    </source>
</evidence>
<dbReference type="EMBL" id="JACHXO010000001">
    <property type="protein sequence ID" value="MBB3193707.1"/>
    <property type="molecule type" value="Genomic_DNA"/>
</dbReference>
<evidence type="ECO:0000259" key="2">
    <source>
        <dbReference type="Pfam" id="PF12728"/>
    </source>
</evidence>
<evidence type="ECO:0000313" key="4">
    <source>
        <dbReference type="Proteomes" id="UP000574369"/>
    </source>
</evidence>
<protein>
    <submittedName>
        <fullName evidence="3">Excisionase family DNA binding protein</fullName>
    </submittedName>
</protein>
<organism evidence="3 4">
    <name type="scientific">Roseateles terrae</name>
    <dbReference type="NCBI Taxonomy" id="431060"/>
    <lineage>
        <taxon>Bacteria</taxon>
        <taxon>Pseudomonadati</taxon>
        <taxon>Pseudomonadota</taxon>
        <taxon>Betaproteobacteria</taxon>
        <taxon>Burkholderiales</taxon>
        <taxon>Sphaerotilaceae</taxon>
        <taxon>Roseateles</taxon>
    </lineage>
</organism>
<dbReference type="InterPro" id="IPR010093">
    <property type="entry name" value="SinI_DNA-bd"/>
</dbReference>
<dbReference type="InterPro" id="IPR041657">
    <property type="entry name" value="HTH_17"/>
</dbReference>
<evidence type="ECO:0000256" key="1">
    <source>
        <dbReference type="SAM" id="MobiDB-lite"/>
    </source>
</evidence>
<accession>A0ABR6GPU3</accession>